<gene>
    <name evidence="1" type="ORF">KSX_24460</name>
</gene>
<accession>A0A8J3I1D6</accession>
<comment type="caution">
    <text evidence="1">The sequence shown here is derived from an EMBL/GenBank/DDBJ whole genome shotgun (WGS) entry which is preliminary data.</text>
</comment>
<proteinExistence type="predicted"/>
<name>A0A8J3I1D6_9CHLR</name>
<organism evidence="1 2">
    <name type="scientific">Ktedonospora formicarum</name>
    <dbReference type="NCBI Taxonomy" id="2778364"/>
    <lineage>
        <taxon>Bacteria</taxon>
        <taxon>Bacillati</taxon>
        <taxon>Chloroflexota</taxon>
        <taxon>Ktedonobacteria</taxon>
        <taxon>Ktedonobacterales</taxon>
        <taxon>Ktedonobacteraceae</taxon>
        <taxon>Ktedonospora</taxon>
    </lineage>
</organism>
<reference evidence="1" key="1">
    <citation type="submission" date="2020-10" db="EMBL/GenBank/DDBJ databases">
        <title>Taxonomic study of unclassified bacteria belonging to the class Ktedonobacteria.</title>
        <authorList>
            <person name="Yabe S."/>
            <person name="Wang C.M."/>
            <person name="Zheng Y."/>
            <person name="Sakai Y."/>
            <person name="Cavaletti L."/>
            <person name="Monciardini P."/>
            <person name="Donadio S."/>
        </authorList>
    </citation>
    <scope>NUCLEOTIDE SEQUENCE</scope>
    <source>
        <strain evidence="1">SOSP1-1</strain>
    </source>
</reference>
<dbReference type="EMBL" id="BNJF01000001">
    <property type="protein sequence ID" value="GHO44283.1"/>
    <property type="molecule type" value="Genomic_DNA"/>
</dbReference>
<dbReference type="RefSeq" id="WP_220193690.1">
    <property type="nucleotide sequence ID" value="NZ_BNJF01000001.1"/>
</dbReference>
<evidence type="ECO:0000313" key="2">
    <source>
        <dbReference type="Proteomes" id="UP000612362"/>
    </source>
</evidence>
<dbReference type="Proteomes" id="UP000612362">
    <property type="component" value="Unassembled WGS sequence"/>
</dbReference>
<evidence type="ECO:0000313" key="1">
    <source>
        <dbReference type="EMBL" id="GHO44283.1"/>
    </source>
</evidence>
<dbReference type="AlphaFoldDB" id="A0A8J3I1D6"/>
<sequence length="265" mass="30758">MEPGIEARLKEASREQMVRLFRELSVRHPELLIEMVDLLVDVVEKEKESLVQGSWNDESNEVVILPSARHPVAPLMDLDGYKQRIEQYAERLRRRESAAVIGSDLENLLVEAEQRTLHYDYYNALGIYAIVLDERLAERSAALNRLLDRSIDEVIPNLATLLSEASSSLGYESNVAPLLSKDERQLWLMRLFKLWLMRLDNRVVEEDISDIILDMLWREDVPILEKAILDALAGLRKERTSIIVDLNQQYRLRTLERFLKEIPPV</sequence>
<protein>
    <submittedName>
        <fullName evidence="1">Uncharacterized protein</fullName>
    </submittedName>
</protein>
<keyword evidence="2" id="KW-1185">Reference proteome</keyword>